<name>A0A9J6GYH2_HAELO</name>
<dbReference type="SUPFAM" id="SSF55486">
    <property type="entry name" value="Metalloproteases ('zincins'), catalytic domain"/>
    <property type="match status" value="1"/>
</dbReference>
<dbReference type="AlphaFoldDB" id="A0A9J6GYH2"/>
<proteinExistence type="predicted"/>
<reference evidence="1 2" key="1">
    <citation type="journal article" date="2020" name="Cell">
        <title>Large-Scale Comparative Analyses of Tick Genomes Elucidate Their Genetic Diversity and Vector Capacities.</title>
        <authorList>
            <consortium name="Tick Genome and Microbiome Consortium (TIGMIC)"/>
            <person name="Jia N."/>
            <person name="Wang J."/>
            <person name="Shi W."/>
            <person name="Du L."/>
            <person name="Sun Y."/>
            <person name="Zhan W."/>
            <person name="Jiang J.F."/>
            <person name="Wang Q."/>
            <person name="Zhang B."/>
            <person name="Ji P."/>
            <person name="Bell-Sakyi L."/>
            <person name="Cui X.M."/>
            <person name="Yuan T.T."/>
            <person name="Jiang B.G."/>
            <person name="Yang W.F."/>
            <person name="Lam T.T."/>
            <person name="Chang Q.C."/>
            <person name="Ding S.J."/>
            <person name="Wang X.J."/>
            <person name="Zhu J.G."/>
            <person name="Ruan X.D."/>
            <person name="Zhao L."/>
            <person name="Wei J.T."/>
            <person name="Ye R.Z."/>
            <person name="Que T.C."/>
            <person name="Du C.H."/>
            <person name="Zhou Y.H."/>
            <person name="Cheng J.X."/>
            <person name="Dai P.F."/>
            <person name="Guo W.B."/>
            <person name="Han X.H."/>
            <person name="Huang E.J."/>
            <person name="Li L.F."/>
            <person name="Wei W."/>
            <person name="Gao Y.C."/>
            <person name="Liu J.Z."/>
            <person name="Shao H.Z."/>
            <person name="Wang X."/>
            <person name="Wang C.C."/>
            <person name="Yang T.C."/>
            <person name="Huo Q.B."/>
            <person name="Li W."/>
            <person name="Chen H.Y."/>
            <person name="Chen S.E."/>
            <person name="Zhou L.G."/>
            <person name="Ni X.B."/>
            <person name="Tian J.H."/>
            <person name="Sheng Y."/>
            <person name="Liu T."/>
            <person name="Pan Y.S."/>
            <person name="Xia L.Y."/>
            <person name="Li J."/>
            <person name="Zhao F."/>
            <person name="Cao W.C."/>
        </authorList>
    </citation>
    <scope>NUCLEOTIDE SEQUENCE [LARGE SCALE GENOMIC DNA]</scope>
    <source>
        <strain evidence="1">HaeL-2018</strain>
    </source>
</reference>
<keyword evidence="2" id="KW-1185">Reference proteome</keyword>
<comment type="caution">
    <text evidence="1">The sequence shown here is derived from an EMBL/GenBank/DDBJ whole genome shotgun (WGS) entry which is preliminary data.</text>
</comment>
<dbReference type="GO" id="GO:0008237">
    <property type="term" value="F:metallopeptidase activity"/>
    <property type="evidence" value="ECO:0007669"/>
    <property type="project" value="InterPro"/>
</dbReference>
<sequence length="118" mass="13097">MKLARNFVLPYFEYDYVSNAVRVAIGAVEIPLYAEGSTHATFYGGLGFSYAAQLVRAFDEGGLTIDPHGAINDSWAPPSWKRNCSNDRRSPFPEIPAIQVAHARFYMRSLTSPNQPNA</sequence>
<protein>
    <submittedName>
        <fullName evidence="1">Uncharacterized protein</fullName>
    </submittedName>
</protein>
<gene>
    <name evidence="1" type="ORF">HPB48_018181</name>
</gene>
<organism evidence="1 2">
    <name type="scientific">Haemaphysalis longicornis</name>
    <name type="common">Bush tick</name>
    <dbReference type="NCBI Taxonomy" id="44386"/>
    <lineage>
        <taxon>Eukaryota</taxon>
        <taxon>Metazoa</taxon>
        <taxon>Ecdysozoa</taxon>
        <taxon>Arthropoda</taxon>
        <taxon>Chelicerata</taxon>
        <taxon>Arachnida</taxon>
        <taxon>Acari</taxon>
        <taxon>Parasitiformes</taxon>
        <taxon>Ixodida</taxon>
        <taxon>Ixodoidea</taxon>
        <taxon>Ixodidae</taxon>
        <taxon>Haemaphysalinae</taxon>
        <taxon>Haemaphysalis</taxon>
    </lineage>
</organism>
<accession>A0A9J6GYH2</accession>
<evidence type="ECO:0000313" key="1">
    <source>
        <dbReference type="EMBL" id="KAH9380275.1"/>
    </source>
</evidence>
<dbReference type="OrthoDB" id="6777363at2759"/>
<dbReference type="Gene3D" id="3.40.390.10">
    <property type="entry name" value="Collagenase (Catalytic Domain)"/>
    <property type="match status" value="1"/>
</dbReference>
<dbReference type="VEuPathDB" id="VectorBase:HLOH_065310"/>
<dbReference type="Proteomes" id="UP000821853">
    <property type="component" value="Chromosome 8"/>
</dbReference>
<dbReference type="EMBL" id="JABSTR010000010">
    <property type="protein sequence ID" value="KAH9380275.1"/>
    <property type="molecule type" value="Genomic_DNA"/>
</dbReference>
<evidence type="ECO:0000313" key="2">
    <source>
        <dbReference type="Proteomes" id="UP000821853"/>
    </source>
</evidence>
<dbReference type="InterPro" id="IPR024079">
    <property type="entry name" value="MetalloPept_cat_dom_sf"/>
</dbReference>